<sequence>MRSIDFEGLLKLIEVGVPDELQKCIDMENLADAYQDHFRIEAVRAAENCNMMLQMQGIIASKRRMSKKLLFFDLIEPRDIVPDTINITALELICRVPVLTLDQIAEYRRTVRVGDTIQLHGFPERRADGSIHVQVTHMNIMESRPEMESLKKEKQGEAPVKFSLSRETLKEHQMDAAIEKFRSLEVIVRGLETFEVSRIPLGCTEDGIGIPVCKTWASQELTSSAEGGLHTRESCKRRHEFKDDMERSRYVKMFVRSTTKEVDPDSTHDHTQGVKFSSSKRDKIFVDWILSKYPQLQRDSDEVMVLDVAGGRGFVSFELNTKRRVKTVLVDPRQRPLRPGKSQHQYLKKHRRDHSKNLPDVPYVPPPLPRQVQDMFGPDFIRHHPDLSSCRLILGMHPDQATEAIVDTALLLNVPFAVVPCCVFQHLWPHRRVYRWERHNGSGYVYEKSEAVARSEEEPGVHYRDVEGERMRLTISGVSTYSEWIEYLKAKDERICVEYLAIQGRNKVLFVPPRE</sequence>
<dbReference type="PANTHER" id="PTHR36971">
    <property type="entry name" value="UNNAMED PRODUCT"/>
    <property type="match status" value="1"/>
</dbReference>
<dbReference type="OrthoDB" id="7459479at2759"/>
<dbReference type="Gene3D" id="2.40.50.140">
    <property type="entry name" value="Nucleic acid-binding proteins"/>
    <property type="match status" value="1"/>
</dbReference>
<name>A0A2P6NV77_9EUKA</name>
<organism evidence="2 3">
    <name type="scientific">Planoprotostelium fungivorum</name>
    <dbReference type="NCBI Taxonomy" id="1890364"/>
    <lineage>
        <taxon>Eukaryota</taxon>
        <taxon>Amoebozoa</taxon>
        <taxon>Evosea</taxon>
        <taxon>Variosea</taxon>
        <taxon>Cavosteliida</taxon>
        <taxon>Cavosteliaceae</taxon>
        <taxon>Planoprotostelium</taxon>
    </lineage>
</organism>
<evidence type="ECO:0000256" key="1">
    <source>
        <dbReference type="SAM" id="MobiDB-lite"/>
    </source>
</evidence>
<protein>
    <submittedName>
        <fullName evidence="2">Uncharacterized protein</fullName>
    </submittedName>
</protein>
<reference evidence="2 3" key="1">
    <citation type="journal article" date="2018" name="Genome Biol. Evol.">
        <title>Multiple Roots of Fruiting Body Formation in Amoebozoa.</title>
        <authorList>
            <person name="Hillmann F."/>
            <person name="Forbes G."/>
            <person name="Novohradska S."/>
            <person name="Ferling I."/>
            <person name="Riege K."/>
            <person name="Groth M."/>
            <person name="Westermann M."/>
            <person name="Marz M."/>
            <person name="Spaller T."/>
            <person name="Winckler T."/>
            <person name="Schaap P."/>
            <person name="Glockner G."/>
        </authorList>
    </citation>
    <scope>NUCLEOTIDE SEQUENCE [LARGE SCALE GENOMIC DNA]</scope>
    <source>
        <strain evidence="2 3">Jena</strain>
    </source>
</reference>
<dbReference type="InterPro" id="IPR012340">
    <property type="entry name" value="NA-bd_OB-fold"/>
</dbReference>
<dbReference type="Proteomes" id="UP000241769">
    <property type="component" value="Unassembled WGS sequence"/>
</dbReference>
<dbReference type="InParanoid" id="A0A2P6NV77"/>
<comment type="caution">
    <text evidence="2">The sequence shown here is derived from an EMBL/GenBank/DDBJ whole genome shotgun (WGS) entry which is preliminary data.</text>
</comment>
<feature type="region of interest" description="Disordered" evidence="1">
    <location>
        <begin position="334"/>
        <end position="364"/>
    </location>
</feature>
<dbReference type="PANTHER" id="PTHR36971:SF1">
    <property type="entry name" value="METHYLTRANSFERASE DOMAIN-CONTAINING PROTEIN"/>
    <property type="match status" value="1"/>
</dbReference>
<dbReference type="EMBL" id="MDYQ01000017">
    <property type="protein sequence ID" value="PRP87826.1"/>
    <property type="molecule type" value="Genomic_DNA"/>
</dbReference>
<dbReference type="AlphaFoldDB" id="A0A2P6NV77"/>
<proteinExistence type="predicted"/>
<evidence type="ECO:0000313" key="3">
    <source>
        <dbReference type="Proteomes" id="UP000241769"/>
    </source>
</evidence>
<gene>
    <name evidence="2" type="ORF">PROFUN_04300</name>
</gene>
<keyword evidence="3" id="KW-1185">Reference proteome</keyword>
<evidence type="ECO:0000313" key="2">
    <source>
        <dbReference type="EMBL" id="PRP87826.1"/>
    </source>
</evidence>
<accession>A0A2P6NV77</accession>